<proteinExistence type="predicted"/>
<accession>G0UX69</accession>
<reference evidence="1" key="1">
    <citation type="journal article" date="2012" name="Proc. Natl. Acad. Sci. U.S.A.">
        <title>Antigenic diversity is generated by distinct evolutionary mechanisms in African trypanosome species.</title>
        <authorList>
            <person name="Jackson A.P."/>
            <person name="Berry A."/>
            <person name="Aslett M."/>
            <person name="Allison H.C."/>
            <person name="Burton P."/>
            <person name="Vavrova-Anderson J."/>
            <person name="Brown R."/>
            <person name="Browne H."/>
            <person name="Corton N."/>
            <person name="Hauser H."/>
            <person name="Gamble J."/>
            <person name="Gilderthorp R."/>
            <person name="Marcello L."/>
            <person name="McQuillan J."/>
            <person name="Otto T.D."/>
            <person name="Quail M.A."/>
            <person name="Sanders M.J."/>
            <person name="van Tonder A."/>
            <person name="Ginger M.L."/>
            <person name="Field M.C."/>
            <person name="Barry J.D."/>
            <person name="Hertz-Fowler C."/>
            <person name="Berriman M."/>
        </authorList>
    </citation>
    <scope>NUCLEOTIDE SEQUENCE</scope>
    <source>
        <strain evidence="1">IL3000</strain>
    </source>
</reference>
<name>G0UX69_TRYCI</name>
<sequence length="284" mass="30596">MKETVDVLQALLGSSQEGLVSFLSMFTELCPSECALLALSEEQQQQKEGVSGEFASSGAPLKPVDNEIVGDVWRRFMERKGGNSSLGGPPGSQASAAARGVSFEFHAELEDIVIDETAACRTSSMTAFLDHGMTDVIPTVGGLFDNFQEELEDSKADELIVNDGAERATIPAVGKPLDGRGTEADEPTTVVEPMLHVVAPIDSPRDTESEISVSDIDLPGVGLRSGHEDGFYSSRCHAVLDAEEVDALRVDDDVRPFALDPYFDYEGRHVGMSVRIDPRSLMCE</sequence>
<organism evidence="1">
    <name type="scientific">Trypanosoma congolense (strain IL3000)</name>
    <dbReference type="NCBI Taxonomy" id="1068625"/>
    <lineage>
        <taxon>Eukaryota</taxon>
        <taxon>Discoba</taxon>
        <taxon>Euglenozoa</taxon>
        <taxon>Kinetoplastea</taxon>
        <taxon>Metakinetoplastina</taxon>
        <taxon>Trypanosomatida</taxon>
        <taxon>Trypanosomatidae</taxon>
        <taxon>Trypanosoma</taxon>
        <taxon>Nannomonas</taxon>
    </lineage>
</organism>
<dbReference type="AlphaFoldDB" id="G0UX69"/>
<dbReference type="EMBL" id="HE575323">
    <property type="protein sequence ID" value="CCC93986.1"/>
    <property type="molecule type" value="Genomic_DNA"/>
</dbReference>
<gene>
    <name evidence="1" type="ORF">TCIL3000_10_7610</name>
</gene>
<protein>
    <submittedName>
        <fullName evidence="1">Uncharacterized protein</fullName>
    </submittedName>
</protein>
<evidence type="ECO:0000313" key="1">
    <source>
        <dbReference type="EMBL" id="CCC93986.1"/>
    </source>
</evidence>
<dbReference type="VEuPathDB" id="TriTrypDB:TcIL3000_10_7610"/>